<comment type="caution">
    <text evidence="1">The sequence shown here is derived from an EMBL/GenBank/DDBJ whole genome shotgun (WGS) entry which is preliminary data.</text>
</comment>
<dbReference type="AlphaFoldDB" id="A0A316WCT1"/>
<organism evidence="1 2">
    <name type="scientific">Chryseobacterium oncorhynchi</name>
    <dbReference type="NCBI Taxonomy" id="741074"/>
    <lineage>
        <taxon>Bacteria</taxon>
        <taxon>Pseudomonadati</taxon>
        <taxon>Bacteroidota</taxon>
        <taxon>Flavobacteriia</taxon>
        <taxon>Flavobacteriales</taxon>
        <taxon>Weeksellaceae</taxon>
        <taxon>Chryseobacterium group</taxon>
        <taxon>Chryseobacterium</taxon>
    </lineage>
</organism>
<evidence type="ECO:0000313" key="1">
    <source>
        <dbReference type="EMBL" id="PWN59232.1"/>
    </source>
</evidence>
<gene>
    <name evidence="1" type="ORF">C1638_021735</name>
</gene>
<protein>
    <submittedName>
        <fullName evidence="1">Uncharacterized protein</fullName>
    </submittedName>
</protein>
<keyword evidence="2" id="KW-1185">Reference proteome</keyword>
<sequence>MKYFFFFFFAGLGVRGKGAEALPSDWPKQGEDSRDLFFLPYPYNRETDIQEKLPEGFRRVHASGYPIFIGGPGTGYILS</sequence>
<proteinExistence type="predicted"/>
<dbReference type="EMBL" id="PPEI02000012">
    <property type="protein sequence ID" value="PWN59232.1"/>
    <property type="molecule type" value="Genomic_DNA"/>
</dbReference>
<accession>A0A316WCT1</accession>
<name>A0A316WCT1_9FLAO</name>
<reference evidence="1" key="1">
    <citation type="submission" date="2018-04" db="EMBL/GenBank/DDBJ databases">
        <title>Draft Genome Sequences of Chryseobacterium lactis NCTC11390T isolated from milk, Chryseobacterium oncorhynchi 701B-08T from rainbow trout, and Chryseobacterium viscerum 687B-08T from diseased fish.</title>
        <authorList>
            <person name="Jeong J.-J."/>
            <person name="Lee Y.J."/>
            <person name="Pathiraja D."/>
            <person name="Park B."/>
            <person name="Choi I.-G."/>
            <person name="Kim K.D."/>
        </authorList>
    </citation>
    <scope>NUCLEOTIDE SEQUENCE [LARGE SCALE GENOMIC DNA]</scope>
    <source>
        <strain evidence="1">701B-08</strain>
    </source>
</reference>
<evidence type="ECO:0000313" key="2">
    <source>
        <dbReference type="Proteomes" id="UP000236182"/>
    </source>
</evidence>
<dbReference type="Proteomes" id="UP000236182">
    <property type="component" value="Unassembled WGS sequence"/>
</dbReference>